<dbReference type="Pfam" id="PF02622">
    <property type="entry name" value="DUF179"/>
    <property type="match status" value="1"/>
</dbReference>
<protein>
    <submittedName>
        <fullName evidence="1">Uncharacterized protein</fullName>
    </submittedName>
</protein>
<dbReference type="EMBL" id="JAAPAO010000684">
    <property type="protein sequence ID" value="KAF4655029.1"/>
    <property type="molecule type" value="Genomic_DNA"/>
</dbReference>
<accession>A0A7J6L779</accession>
<gene>
    <name evidence="1" type="ORF">FOL47_009629</name>
</gene>
<dbReference type="Proteomes" id="UP000591131">
    <property type="component" value="Unassembled WGS sequence"/>
</dbReference>
<dbReference type="AlphaFoldDB" id="A0A7J6L779"/>
<keyword evidence="2" id="KW-1185">Reference proteome</keyword>
<dbReference type="SUPFAM" id="SSF143456">
    <property type="entry name" value="VC0467-like"/>
    <property type="match status" value="1"/>
</dbReference>
<reference evidence="1 2" key="1">
    <citation type="submission" date="2020-04" db="EMBL/GenBank/DDBJ databases">
        <title>Perkinsus chesapeaki whole genome sequence.</title>
        <authorList>
            <person name="Bogema D.R."/>
        </authorList>
    </citation>
    <scope>NUCLEOTIDE SEQUENCE [LARGE SCALE GENOMIC DNA]</scope>
    <source>
        <strain evidence="1">ATCC PRA-425</strain>
    </source>
</reference>
<name>A0A7J6L779_PERCH</name>
<evidence type="ECO:0000313" key="2">
    <source>
        <dbReference type="Proteomes" id="UP000591131"/>
    </source>
</evidence>
<comment type="caution">
    <text evidence="1">The sequence shown here is derived from an EMBL/GenBank/DDBJ whole genome shotgun (WGS) entry which is preliminary data.</text>
</comment>
<evidence type="ECO:0000313" key="1">
    <source>
        <dbReference type="EMBL" id="KAF4655029.1"/>
    </source>
</evidence>
<dbReference type="Gene3D" id="3.40.1740.10">
    <property type="entry name" value="VC0467-like"/>
    <property type="match status" value="1"/>
</dbReference>
<sequence length="201" mass="22242">GCMYHAFDDGSAQCKDYSLKILAMNVPANAPSVKWSRFSLAPPDRPLWERLWALTKDSVLTIVTITFAIFLDRSLVIVATVAAMLVLAYRSSLFDPPGEISSVTEAAVGQLPNATHEVNHDEDEDARAIIFDGCARWSPGQLHGELRAGSWRWLNSPWPEEILLSAFKQHGTAVDNGEAMHRNIMNNYGGQLLEFDADSIL</sequence>
<feature type="non-terminal residue" evidence="1">
    <location>
        <position position="1"/>
    </location>
</feature>
<proteinExistence type="predicted"/>
<organism evidence="1 2">
    <name type="scientific">Perkinsus chesapeaki</name>
    <name type="common">Clam parasite</name>
    <name type="synonym">Perkinsus andrewsi</name>
    <dbReference type="NCBI Taxonomy" id="330153"/>
    <lineage>
        <taxon>Eukaryota</taxon>
        <taxon>Sar</taxon>
        <taxon>Alveolata</taxon>
        <taxon>Perkinsozoa</taxon>
        <taxon>Perkinsea</taxon>
        <taxon>Perkinsida</taxon>
        <taxon>Perkinsidae</taxon>
        <taxon>Perkinsus</taxon>
    </lineage>
</organism>
<dbReference type="InterPro" id="IPR003774">
    <property type="entry name" value="AlgH-like"/>
</dbReference>